<dbReference type="GO" id="GO:0006412">
    <property type="term" value="P:translation"/>
    <property type="evidence" value="ECO:0007669"/>
    <property type="project" value="InterPro"/>
</dbReference>
<accession>A0A2H4ST36</accession>
<organism evidence="4 5">
    <name type="scientific">Cordyceps militaris</name>
    <name type="common">Caterpillar fungus</name>
    <name type="synonym">Clavaria militaris</name>
    <dbReference type="NCBI Taxonomy" id="73501"/>
    <lineage>
        <taxon>Eukaryota</taxon>
        <taxon>Fungi</taxon>
        <taxon>Dikarya</taxon>
        <taxon>Ascomycota</taxon>
        <taxon>Pezizomycotina</taxon>
        <taxon>Sordariomycetes</taxon>
        <taxon>Hypocreomycetidae</taxon>
        <taxon>Hypocreales</taxon>
        <taxon>Cordycipitaceae</taxon>
        <taxon>Cordyceps</taxon>
    </lineage>
</organism>
<dbReference type="HAMAP" id="MF_01310">
    <property type="entry name" value="Ribosomal_uS11"/>
    <property type="match status" value="1"/>
</dbReference>
<evidence type="ECO:0000313" key="4">
    <source>
        <dbReference type="EMBL" id="ATY66277.1"/>
    </source>
</evidence>
<proteinExistence type="inferred from homology"/>
<evidence type="ECO:0000256" key="2">
    <source>
        <dbReference type="ARBA" id="ARBA00022980"/>
    </source>
</evidence>
<dbReference type="GO" id="GO:0003735">
    <property type="term" value="F:structural constituent of ribosome"/>
    <property type="evidence" value="ECO:0007669"/>
    <property type="project" value="InterPro"/>
</dbReference>
<dbReference type="OMA" id="REPIISM"/>
<dbReference type="GO" id="GO:1990904">
    <property type="term" value="C:ribonucleoprotein complex"/>
    <property type="evidence" value="ECO:0007669"/>
    <property type="project" value="UniProtKB-KW"/>
</dbReference>
<dbReference type="GO" id="GO:0005840">
    <property type="term" value="C:ribosome"/>
    <property type="evidence" value="ECO:0007669"/>
    <property type="project" value="UniProtKB-KW"/>
</dbReference>
<dbReference type="Gene3D" id="3.30.420.80">
    <property type="entry name" value="Ribosomal protein S11"/>
    <property type="match status" value="1"/>
</dbReference>
<dbReference type="PANTHER" id="PTHR11759">
    <property type="entry name" value="40S RIBOSOMAL PROTEIN S14/30S RIBOSOMAL PROTEIN S11"/>
    <property type="match status" value="1"/>
</dbReference>
<sequence length="215" mass="23959">MRLLTRLAALRPLTGSSTSPIHARWISHTTARREGRSSTESMLQRIYGGAPATQPQDALGNLSKSMVFDSFNKRSIDTGVLMGKPQPVKEDSFEPYHLHIYAHKHNTHVTFTLPNKNAVLSLSCGNVGFKKCRRGTFDAAYSLAKYALERLVYMGYTTKINRVELSLRGFGQGRDATVKALMSPEGAFLRDKIVRVTDATRVKYAGTRSPAKRRL</sequence>
<keyword evidence="2" id="KW-0689">Ribosomal protein</keyword>
<evidence type="ECO:0000256" key="3">
    <source>
        <dbReference type="ARBA" id="ARBA00023274"/>
    </source>
</evidence>
<protein>
    <submittedName>
        <fullName evidence="4">37S ribosomal S11</fullName>
    </submittedName>
</protein>
<reference evidence="4 5" key="1">
    <citation type="journal article" date="2017" name="BMC Genomics">
        <title>Chromosome level assembly and secondary metabolite potential of the parasitic fungus Cordyceps militaris.</title>
        <authorList>
            <person name="Kramer G.J."/>
            <person name="Nodwell J.R."/>
        </authorList>
    </citation>
    <scope>NUCLEOTIDE SEQUENCE [LARGE SCALE GENOMIC DNA]</scope>
    <source>
        <strain evidence="4 5">ATCC 34164</strain>
    </source>
</reference>
<dbReference type="InterPro" id="IPR001971">
    <property type="entry name" value="Ribosomal_uS11"/>
</dbReference>
<dbReference type="Proteomes" id="UP000323067">
    <property type="component" value="Chromosome iii"/>
</dbReference>
<dbReference type="EMBL" id="CP023326">
    <property type="protein sequence ID" value="ATY66277.1"/>
    <property type="molecule type" value="Genomic_DNA"/>
</dbReference>
<dbReference type="OrthoDB" id="1654884at2759"/>
<dbReference type="VEuPathDB" id="FungiDB:CCM_00731"/>
<dbReference type="InterPro" id="IPR036967">
    <property type="entry name" value="Ribosomal_uS11_sf"/>
</dbReference>
<dbReference type="AlphaFoldDB" id="A0A2H4ST36"/>
<dbReference type="VEuPathDB" id="FungiDB:A9K55_001423"/>
<dbReference type="Pfam" id="PF00411">
    <property type="entry name" value="Ribosomal_S11"/>
    <property type="match status" value="1"/>
</dbReference>
<keyword evidence="3" id="KW-0687">Ribonucleoprotein</keyword>
<comment type="similarity">
    <text evidence="1">Belongs to the universal ribosomal protein uS11 family.</text>
</comment>
<evidence type="ECO:0000256" key="1">
    <source>
        <dbReference type="ARBA" id="ARBA00006194"/>
    </source>
</evidence>
<evidence type="ECO:0000313" key="5">
    <source>
        <dbReference type="Proteomes" id="UP000323067"/>
    </source>
</evidence>
<name>A0A2H4ST36_CORMI</name>
<dbReference type="SUPFAM" id="SSF53137">
    <property type="entry name" value="Translational machinery components"/>
    <property type="match status" value="1"/>
</dbReference>
<gene>
    <name evidence="4" type="ORF">A9K55_001423</name>
</gene>